<feature type="transmembrane region" description="Helical" evidence="2">
    <location>
        <begin position="12"/>
        <end position="31"/>
    </location>
</feature>
<dbReference type="PANTHER" id="PTHR43318:SF1">
    <property type="entry name" value="POLYSACCHARIDE BIOSYNTHESIS PROTEIN EPSC-RELATED"/>
    <property type="match status" value="1"/>
</dbReference>
<dbReference type="InterPro" id="IPR036291">
    <property type="entry name" value="NAD(P)-bd_dom_sf"/>
</dbReference>
<reference evidence="4 5" key="1">
    <citation type="submission" date="2020-02" db="EMBL/GenBank/DDBJ databases">
        <title>Out from the shadows clarifying the taxonomy of the family Cryomorphaceae and related taxa by utilizing the GTDB taxonomic framework.</title>
        <authorList>
            <person name="Bowman J.P."/>
        </authorList>
    </citation>
    <scope>NUCLEOTIDE SEQUENCE [LARGE SCALE GENOMIC DNA]</scope>
    <source>
        <strain evidence="4 5">QSSC 1-22</strain>
    </source>
</reference>
<dbReference type="Gene3D" id="3.40.50.720">
    <property type="entry name" value="NAD(P)-binding Rossmann-like Domain"/>
    <property type="match status" value="2"/>
</dbReference>
<keyword evidence="2" id="KW-0472">Membrane</keyword>
<name>A0A7K3WTG7_9FLAO</name>
<dbReference type="InterPro" id="IPR003869">
    <property type="entry name" value="Polysac_CapD-like"/>
</dbReference>
<dbReference type="InterPro" id="IPR029063">
    <property type="entry name" value="SAM-dependent_MTases_sf"/>
</dbReference>
<dbReference type="SUPFAM" id="SSF51735">
    <property type="entry name" value="NAD(P)-binding Rossmann-fold domains"/>
    <property type="match status" value="1"/>
</dbReference>
<evidence type="ECO:0000256" key="2">
    <source>
        <dbReference type="SAM" id="Phobius"/>
    </source>
</evidence>
<evidence type="ECO:0000256" key="1">
    <source>
        <dbReference type="ARBA" id="ARBA00007430"/>
    </source>
</evidence>
<dbReference type="SUPFAM" id="SSF53335">
    <property type="entry name" value="S-adenosyl-L-methionine-dependent methyltransferases"/>
    <property type="match status" value="1"/>
</dbReference>
<dbReference type="InterPro" id="IPR051203">
    <property type="entry name" value="Polysaccharide_Synthase-Rel"/>
</dbReference>
<dbReference type="CDD" id="cd05237">
    <property type="entry name" value="UDP_invert_4-6DH_SDR_e"/>
    <property type="match status" value="1"/>
</dbReference>
<gene>
    <name evidence="4" type="ORF">G3O08_15875</name>
</gene>
<evidence type="ECO:0000313" key="4">
    <source>
        <dbReference type="EMBL" id="NEN24979.1"/>
    </source>
</evidence>
<accession>A0A7K3WTG7</accession>
<dbReference type="RefSeq" id="WP_163286371.1">
    <property type="nucleotide sequence ID" value="NZ_JAAGVY010000037.1"/>
</dbReference>
<dbReference type="PANTHER" id="PTHR43318">
    <property type="entry name" value="UDP-N-ACETYLGLUCOSAMINE 4,6-DEHYDRATASE"/>
    <property type="match status" value="1"/>
</dbReference>
<feature type="transmembrane region" description="Helical" evidence="2">
    <location>
        <begin position="84"/>
        <end position="102"/>
    </location>
</feature>
<comment type="caution">
    <text evidence="4">The sequence shown here is derived from an EMBL/GenBank/DDBJ whole genome shotgun (WGS) entry which is preliminary data.</text>
</comment>
<keyword evidence="2" id="KW-1133">Transmembrane helix</keyword>
<evidence type="ECO:0000313" key="5">
    <source>
        <dbReference type="Proteomes" id="UP000486602"/>
    </source>
</evidence>
<dbReference type="Proteomes" id="UP000486602">
    <property type="component" value="Unassembled WGS sequence"/>
</dbReference>
<dbReference type="EMBL" id="JAAGVY010000037">
    <property type="protein sequence ID" value="NEN24979.1"/>
    <property type="molecule type" value="Genomic_DNA"/>
</dbReference>
<protein>
    <submittedName>
        <fullName evidence="4">Polysaccharide biosynthesis protein</fullName>
    </submittedName>
</protein>
<keyword evidence="2" id="KW-0812">Transmembrane</keyword>
<comment type="similarity">
    <text evidence="1">Belongs to the polysaccharide synthase family.</text>
</comment>
<feature type="transmembrane region" description="Helical" evidence="2">
    <location>
        <begin position="108"/>
        <end position="132"/>
    </location>
</feature>
<evidence type="ECO:0000259" key="3">
    <source>
        <dbReference type="Pfam" id="PF02719"/>
    </source>
</evidence>
<dbReference type="Pfam" id="PF02719">
    <property type="entry name" value="Polysacc_synt_2"/>
    <property type="match status" value="1"/>
</dbReference>
<feature type="transmembrane region" description="Helical" evidence="2">
    <location>
        <begin position="43"/>
        <end position="63"/>
    </location>
</feature>
<organism evidence="4 5">
    <name type="scientific">Cryomorpha ignava</name>
    <dbReference type="NCBI Taxonomy" id="101383"/>
    <lineage>
        <taxon>Bacteria</taxon>
        <taxon>Pseudomonadati</taxon>
        <taxon>Bacteroidota</taxon>
        <taxon>Flavobacteriia</taxon>
        <taxon>Flavobacteriales</taxon>
        <taxon>Cryomorphaceae</taxon>
        <taxon>Cryomorpha</taxon>
    </lineage>
</organism>
<keyword evidence="5" id="KW-1185">Reference proteome</keyword>
<sequence length="622" mass="69712">MIFPNQNVPRWIIFLIDTLIVCISLFAAYMLRFEFTIPSAEVGPLIFAFPIYMIIRILSFILGKTYAGIIRFTGTQDSMRVLKVLAIGSIIMACFNPLKYYLWDGRFFLPYTIIILDFIISAALLISFRIAVKMLYIELKNPRSERESVIIYGAGEAGVITKRTLDRDAGINYNVIAFIDDDQKKRGKRLEGKPIYQANELGRLLEKQPVSKLIISIQRPDASNKRRVIETALQHQTRVLNVPAADSWINGELSFKQIKDVRIEDLLGRNVIKLDDGKVDNQLTGKTILVSGAAGSIGSGLVRQIANYHPKKIIALDQAESPIYELEIEINRMFPEVSLEVVIGDIRRFERMKNLFLKLKPEVVYHAAAYKHVPLMELNPSEAVLTNVLGTKTLVDLSIENGVETFVLISTDKAVNPTNVMGTTKRVAEIYAQSNNAGSKTKFITTRFGNVLGSNGSVIPLFKRQIEAGGPVTVTDPEVTRYFMTIPEACQLVLEAGALGAGGEIFVFDMGESVKIIDLATQMIKLSGLEIGKDIDIKFTGMRPGEKLYEELLNSEENTLQTHHPQIKIAKIRPYDLEEVTLAISGLIKLFEEQNNDKLVQKLKEIVPEFKSKNSEFSKFDA</sequence>
<dbReference type="AlphaFoldDB" id="A0A7K3WTG7"/>
<proteinExistence type="inferred from homology"/>
<feature type="domain" description="Polysaccharide biosynthesis protein CapD-like" evidence="3">
    <location>
        <begin position="288"/>
        <end position="570"/>
    </location>
</feature>